<reference evidence="1" key="1">
    <citation type="journal article" date="2021" name="Proc. Natl. Acad. Sci. U.S.A.">
        <title>A Catalog of Tens of Thousands of Viruses from Human Metagenomes Reveals Hidden Associations with Chronic Diseases.</title>
        <authorList>
            <person name="Tisza M.J."/>
            <person name="Buck C.B."/>
        </authorList>
    </citation>
    <scope>NUCLEOTIDE SEQUENCE</scope>
    <source>
        <strain evidence="1">Ct5Tq8</strain>
    </source>
</reference>
<protein>
    <submittedName>
        <fullName evidence="1">Uncharacterized protein</fullName>
    </submittedName>
</protein>
<dbReference type="EMBL" id="BK015138">
    <property type="protein sequence ID" value="DAD92530.1"/>
    <property type="molecule type" value="Genomic_DNA"/>
</dbReference>
<accession>A0A8S5NE39</accession>
<proteinExistence type="predicted"/>
<organism evidence="1">
    <name type="scientific">Myoviridae sp. ct5Tq8</name>
    <dbReference type="NCBI Taxonomy" id="2826612"/>
    <lineage>
        <taxon>Viruses</taxon>
        <taxon>Duplodnaviria</taxon>
        <taxon>Heunggongvirae</taxon>
        <taxon>Uroviricota</taxon>
        <taxon>Caudoviricetes</taxon>
    </lineage>
</organism>
<evidence type="ECO:0000313" key="1">
    <source>
        <dbReference type="EMBL" id="DAD92530.1"/>
    </source>
</evidence>
<sequence length="128" mass="15277">MNKEIWMKKIRYINNLKDEELIRLESFSVIVSFMLSKEAFRANVDLKIFMEELGIECKPYLAKSRTAMLAKMLRIVEKAEKQQLLKYIAVINQKISDIPEEEKIQTQNKKNKKNYMKEVLELYGRKDK</sequence>
<name>A0A8S5NE39_9CAUD</name>